<gene>
    <name evidence="1" type="ORF">ACE3NQ_05640</name>
</gene>
<proteinExistence type="predicted"/>
<keyword evidence="2" id="KW-1185">Reference proteome</keyword>
<organism evidence="1 2">
    <name type="scientific">Paenibacillus terreus</name>
    <dbReference type="NCBI Taxonomy" id="1387834"/>
    <lineage>
        <taxon>Bacteria</taxon>
        <taxon>Bacillati</taxon>
        <taxon>Bacillota</taxon>
        <taxon>Bacilli</taxon>
        <taxon>Bacillales</taxon>
        <taxon>Paenibacillaceae</taxon>
        <taxon>Paenibacillus</taxon>
    </lineage>
</organism>
<name>A0ABV5B3Z3_9BACL</name>
<dbReference type="RefSeq" id="WP_375524229.1">
    <property type="nucleotide sequence ID" value="NZ_JBHILM010000004.1"/>
</dbReference>
<dbReference type="InterPro" id="IPR058600">
    <property type="entry name" value="YhjD-like"/>
</dbReference>
<evidence type="ECO:0000313" key="1">
    <source>
        <dbReference type="EMBL" id="MFB5680400.1"/>
    </source>
</evidence>
<evidence type="ECO:0000313" key="2">
    <source>
        <dbReference type="Proteomes" id="UP001580407"/>
    </source>
</evidence>
<dbReference type="Proteomes" id="UP001580407">
    <property type="component" value="Unassembled WGS sequence"/>
</dbReference>
<accession>A0ABV5B3Z3</accession>
<protein>
    <submittedName>
        <fullName evidence="1">Uncharacterized protein</fullName>
    </submittedName>
</protein>
<dbReference type="EMBL" id="JBHILM010000004">
    <property type="protein sequence ID" value="MFB5680400.1"/>
    <property type="molecule type" value="Genomic_DNA"/>
</dbReference>
<reference evidence="1 2" key="1">
    <citation type="submission" date="2024-09" db="EMBL/GenBank/DDBJ databases">
        <authorList>
            <person name="Ruan L."/>
        </authorList>
    </citation>
    <scope>NUCLEOTIDE SEQUENCE [LARGE SCALE GENOMIC DNA]</scope>
    <source>
        <strain evidence="1 2">D33</strain>
    </source>
</reference>
<comment type="caution">
    <text evidence="1">The sequence shown here is derived from an EMBL/GenBank/DDBJ whole genome shotgun (WGS) entry which is preliminary data.</text>
</comment>
<sequence>MEPTVSPPVPSEEDSRLVKSYVLHTLALDVLERDIRQLRQAPLKMPDLYILSLSDVQRRITQQLADVKRQMRRSGIKVYEENRSRKGLEALYVCRGYHRRLFMLPSFARSEVRRELGAFLGLDLTLTE</sequence>
<dbReference type="Pfam" id="PF26325">
    <property type="entry name" value="YhjD"/>
    <property type="match status" value="1"/>
</dbReference>